<protein>
    <submittedName>
        <fullName evidence="2">Uncharacterized protein</fullName>
    </submittedName>
</protein>
<proteinExistence type="predicted"/>
<feature type="region of interest" description="Disordered" evidence="1">
    <location>
        <begin position="94"/>
        <end position="158"/>
    </location>
</feature>
<evidence type="ECO:0000313" key="2">
    <source>
        <dbReference type="EMBL" id="KAJ8446528.1"/>
    </source>
</evidence>
<evidence type="ECO:0000313" key="3">
    <source>
        <dbReference type="Proteomes" id="UP001153076"/>
    </source>
</evidence>
<dbReference type="Proteomes" id="UP001153076">
    <property type="component" value="Unassembled WGS sequence"/>
</dbReference>
<evidence type="ECO:0000256" key="1">
    <source>
        <dbReference type="SAM" id="MobiDB-lite"/>
    </source>
</evidence>
<organism evidence="2 3">
    <name type="scientific">Carnegiea gigantea</name>
    <dbReference type="NCBI Taxonomy" id="171969"/>
    <lineage>
        <taxon>Eukaryota</taxon>
        <taxon>Viridiplantae</taxon>
        <taxon>Streptophyta</taxon>
        <taxon>Embryophyta</taxon>
        <taxon>Tracheophyta</taxon>
        <taxon>Spermatophyta</taxon>
        <taxon>Magnoliopsida</taxon>
        <taxon>eudicotyledons</taxon>
        <taxon>Gunneridae</taxon>
        <taxon>Pentapetalae</taxon>
        <taxon>Caryophyllales</taxon>
        <taxon>Cactineae</taxon>
        <taxon>Cactaceae</taxon>
        <taxon>Cactoideae</taxon>
        <taxon>Echinocereeae</taxon>
        <taxon>Carnegiea</taxon>
    </lineage>
</organism>
<dbReference type="EMBL" id="JAKOGI010000053">
    <property type="protein sequence ID" value="KAJ8446528.1"/>
    <property type="molecule type" value="Genomic_DNA"/>
</dbReference>
<reference evidence="2" key="1">
    <citation type="submission" date="2022-04" db="EMBL/GenBank/DDBJ databases">
        <title>Carnegiea gigantea Genome sequencing and assembly v2.</title>
        <authorList>
            <person name="Copetti D."/>
            <person name="Sanderson M.J."/>
            <person name="Burquez A."/>
            <person name="Wojciechowski M.F."/>
        </authorList>
    </citation>
    <scope>NUCLEOTIDE SEQUENCE</scope>
    <source>
        <strain evidence="2">SGP5-SGP5p</strain>
        <tissue evidence="2">Aerial part</tissue>
    </source>
</reference>
<dbReference type="AlphaFoldDB" id="A0A9Q1KNB7"/>
<sequence length="158" mass="17027">MLPPKKGLVFRLLMPSPDELDDWEHSVDNSLTPDTSLWTKFAMLSPCFGNLEDLIVVRKMVRSLRCSYFSNRIRAFPNTPNYLTSRVDLLESGSPDYGPAPVYGYGDGPSDGDSSSSSNDGGSGPFSRQPVLSYGEPGPSYPTGAPRACSGSSHSTPS</sequence>
<feature type="compositionally biased region" description="Low complexity" evidence="1">
    <location>
        <begin position="111"/>
        <end position="120"/>
    </location>
</feature>
<gene>
    <name evidence="2" type="ORF">Cgig2_027490</name>
</gene>
<keyword evidence="3" id="KW-1185">Reference proteome</keyword>
<name>A0A9Q1KNB7_9CARY</name>
<accession>A0A9Q1KNB7</accession>
<comment type="caution">
    <text evidence="2">The sequence shown here is derived from an EMBL/GenBank/DDBJ whole genome shotgun (WGS) entry which is preliminary data.</text>
</comment>